<comment type="caution">
    <text evidence="1">The sequence shown here is derived from an EMBL/GenBank/DDBJ whole genome shotgun (WGS) entry which is preliminary data.</text>
</comment>
<dbReference type="GO" id="GO:0003676">
    <property type="term" value="F:nucleic acid binding"/>
    <property type="evidence" value="ECO:0007669"/>
    <property type="project" value="InterPro"/>
</dbReference>
<dbReference type="AlphaFoldDB" id="A0AAQ2C5I2"/>
<evidence type="ECO:0000313" key="2">
    <source>
        <dbReference type="Proteomes" id="UP000297403"/>
    </source>
</evidence>
<organism evidence="1 2">
    <name type="scientific">Cryobacterium shii</name>
    <dbReference type="NCBI Taxonomy" id="1259235"/>
    <lineage>
        <taxon>Bacteria</taxon>
        <taxon>Bacillati</taxon>
        <taxon>Actinomycetota</taxon>
        <taxon>Actinomycetes</taxon>
        <taxon>Micrococcales</taxon>
        <taxon>Microbacteriaceae</taxon>
        <taxon>Cryobacterium</taxon>
    </lineage>
</organism>
<gene>
    <name evidence="1" type="ORF">E3O49_11545</name>
</gene>
<dbReference type="SUPFAM" id="SSF53098">
    <property type="entry name" value="Ribonuclease H-like"/>
    <property type="match status" value="1"/>
</dbReference>
<sequence length="294" mass="30925">MQLAREFLPGSGRKLSDCCAAYDIPLVDAHRALADAVATARLLGAYIAEAPDAPGWARSVAGAAAVPWPPFLGEASEWVSRDDVAPAGPVKAASWLDRITVKLPEFAGPAEQLDYLALLDLALLDRELSTHEAQALVQLAEDLGIGRATCAALHERYFDDLVHIAWVDMVLTEAEIADLVTVAQLLGLPTAAVANALVAPPVARTSKVAAASSERFALTVGDIVVLTGEMLRLRADWHAELTQHGFVPGAGVTKKSRLVVAADPDSLSGKARTARDYGIPVVSEAGLSSLLGRS</sequence>
<evidence type="ECO:0000313" key="1">
    <source>
        <dbReference type="EMBL" id="TFC44698.1"/>
    </source>
</evidence>
<dbReference type="RefSeq" id="WP_134451638.1">
    <property type="nucleotide sequence ID" value="NZ_SOFY01000062.1"/>
</dbReference>
<name>A0AAQ2C5I2_9MICO</name>
<proteinExistence type="predicted"/>
<dbReference type="EMBL" id="SOFY01000062">
    <property type="protein sequence ID" value="TFC44698.1"/>
    <property type="molecule type" value="Genomic_DNA"/>
</dbReference>
<dbReference type="InterPro" id="IPR012337">
    <property type="entry name" value="RNaseH-like_sf"/>
</dbReference>
<dbReference type="Gene3D" id="3.30.420.10">
    <property type="entry name" value="Ribonuclease H-like superfamily/Ribonuclease H"/>
    <property type="match status" value="1"/>
</dbReference>
<keyword evidence="2" id="KW-1185">Reference proteome</keyword>
<accession>A0AAQ2C5I2</accession>
<dbReference type="Proteomes" id="UP000297403">
    <property type="component" value="Unassembled WGS sequence"/>
</dbReference>
<dbReference type="InterPro" id="IPR036397">
    <property type="entry name" value="RNaseH_sf"/>
</dbReference>
<dbReference type="InterPro" id="IPR036420">
    <property type="entry name" value="BRCT_dom_sf"/>
</dbReference>
<protein>
    <submittedName>
        <fullName evidence="1">DNA polymerase III subunit epsilon</fullName>
    </submittedName>
</protein>
<reference evidence="1 2" key="1">
    <citation type="submission" date="2019-03" db="EMBL/GenBank/DDBJ databases">
        <title>Genomics of glacier-inhabiting Cryobacterium strains.</title>
        <authorList>
            <person name="Liu Q."/>
            <person name="Xin Y.-H."/>
        </authorList>
    </citation>
    <scope>NUCLEOTIDE SEQUENCE [LARGE SCALE GENOMIC DNA]</scope>
    <source>
        <strain evidence="2">TMT1-22</strain>
    </source>
</reference>
<dbReference type="Gene3D" id="3.40.50.10190">
    <property type="entry name" value="BRCT domain"/>
    <property type="match status" value="1"/>
</dbReference>